<dbReference type="InterPro" id="IPR013783">
    <property type="entry name" value="Ig-like_fold"/>
</dbReference>
<dbReference type="PROSITE" id="PS50093">
    <property type="entry name" value="PKD"/>
    <property type="match status" value="1"/>
</dbReference>
<dbReference type="RefSeq" id="WP_014455200.1">
    <property type="nucleotide sequence ID" value="NC_017098.1"/>
</dbReference>
<feature type="region of interest" description="Disordered" evidence="1">
    <location>
        <begin position="360"/>
        <end position="380"/>
    </location>
</feature>
<evidence type="ECO:0000313" key="3">
    <source>
        <dbReference type="EMBL" id="AFG37208.1"/>
    </source>
</evidence>
<name>H9UI65_SPIAZ</name>
<dbReference type="PROSITE" id="PS51257">
    <property type="entry name" value="PROKAR_LIPOPROTEIN"/>
    <property type="match status" value="1"/>
</dbReference>
<dbReference type="SUPFAM" id="SSF141571">
    <property type="entry name" value="Pentapeptide repeat-like"/>
    <property type="match status" value="1"/>
</dbReference>
<dbReference type="InterPro" id="IPR000601">
    <property type="entry name" value="PKD_dom"/>
</dbReference>
<sequence>MKKNFSIIGVGVVVALLLVSGCGGIIDLEIDGLDLPFIMEVTTTEDNQTFELRNQTQPLTVDWGDGTIEEITSVNATHEYATAGVYDITIEAQELHIDQGTSSDGTPELITDVKQWGMVKWTSMFRMFSGATNLTAFSAIDTPDLSQVTDMSYMFQGASIFNGDIENWDVSNVSEMAGVFSRASSFNGDIGNWDTSNVTIMGEMFTDASSFDQDIGGWDTSNVIYMWHMFDTRGLGGAPIFNQDIGGWDVSNVQSMESMFRGNEHFNQDISGWDVSSVTSMSNMFTGASNFNQDIGNWNTENVTDMAVMFYKATSFNQDIGNWDTSSVTDMSWMFQDATNFNQDLSGWCVTNITSKPSNFDTDSGFEGQDHLQPQWGTCP</sequence>
<dbReference type="eggNOG" id="COG3291">
    <property type="taxonomic scope" value="Bacteria"/>
</dbReference>
<dbReference type="STRING" id="889378.Spiaf_1121"/>
<evidence type="ECO:0000313" key="4">
    <source>
        <dbReference type="Proteomes" id="UP000007383"/>
    </source>
</evidence>
<accession>H9UI65</accession>
<gene>
    <name evidence="3" type="ordered locus">Spiaf_1121</name>
</gene>
<proteinExistence type="predicted"/>
<evidence type="ECO:0000256" key="1">
    <source>
        <dbReference type="SAM" id="MobiDB-lite"/>
    </source>
</evidence>
<dbReference type="SUPFAM" id="SSF49299">
    <property type="entry name" value="PKD domain"/>
    <property type="match status" value="1"/>
</dbReference>
<dbReference type="KEGG" id="sfc:Spiaf_1121"/>
<dbReference type="AlphaFoldDB" id="H9UI65"/>
<protein>
    <submittedName>
        <fullName evidence="3">Surface protein 26-residue repeat-containing protein</fullName>
    </submittedName>
</protein>
<dbReference type="NCBIfam" id="TIGR02167">
    <property type="entry name" value="Liste_lipo_26"/>
    <property type="match status" value="6"/>
</dbReference>
<dbReference type="Pfam" id="PF03382">
    <property type="entry name" value="DUF285"/>
    <property type="match status" value="2"/>
</dbReference>
<dbReference type="EMBL" id="CP003282">
    <property type="protein sequence ID" value="AFG37208.1"/>
    <property type="molecule type" value="Genomic_DNA"/>
</dbReference>
<dbReference type="InterPro" id="IPR035986">
    <property type="entry name" value="PKD_dom_sf"/>
</dbReference>
<dbReference type="InterPro" id="IPR005046">
    <property type="entry name" value="DUF285"/>
</dbReference>
<feature type="domain" description="PKD" evidence="2">
    <location>
        <begin position="62"/>
        <end position="92"/>
    </location>
</feature>
<dbReference type="OrthoDB" id="370441at2"/>
<keyword evidence="4" id="KW-1185">Reference proteome</keyword>
<dbReference type="Gene3D" id="2.60.40.10">
    <property type="entry name" value="Immunoglobulins"/>
    <property type="match status" value="1"/>
</dbReference>
<dbReference type="HOGENOM" id="CLU_852345_0_0_12"/>
<organism evidence="3 4">
    <name type="scientific">Spirochaeta africana (strain ATCC 700263 / DSM 8902 / Z-7692)</name>
    <dbReference type="NCBI Taxonomy" id="889378"/>
    <lineage>
        <taxon>Bacteria</taxon>
        <taxon>Pseudomonadati</taxon>
        <taxon>Spirochaetota</taxon>
        <taxon>Spirochaetia</taxon>
        <taxon>Spirochaetales</taxon>
        <taxon>Spirochaetaceae</taxon>
        <taxon>Spirochaeta</taxon>
    </lineage>
</organism>
<evidence type="ECO:0000259" key="2">
    <source>
        <dbReference type="PROSITE" id="PS50093"/>
    </source>
</evidence>
<dbReference type="PATRIC" id="fig|889378.3.peg.1122"/>
<reference evidence="4" key="1">
    <citation type="journal article" date="2013" name="Stand. Genomic Sci.">
        <title>Complete genome sequence of the halophilic bacterium Spirochaeta africana type strain (Z-7692(T)) from the alkaline Lake Magadi in the East African Rift.</title>
        <authorList>
            <person name="Liolos K."/>
            <person name="Abt B."/>
            <person name="Scheuner C."/>
            <person name="Teshima H."/>
            <person name="Held B."/>
            <person name="Lapidus A."/>
            <person name="Nolan M."/>
            <person name="Lucas S."/>
            <person name="Deshpande S."/>
            <person name="Cheng J.F."/>
            <person name="Tapia R."/>
            <person name="Goodwin L.A."/>
            <person name="Pitluck S."/>
            <person name="Pagani I."/>
            <person name="Ivanova N."/>
            <person name="Mavromatis K."/>
            <person name="Mikhailova N."/>
            <person name="Huntemann M."/>
            <person name="Pati A."/>
            <person name="Chen A."/>
            <person name="Palaniappan K."/>
            <person name="Land M."/>
            <person name="Rohde M."/>
            <person name="Tindall B.J."/>
            <person name="Detter J.C."/>
            <person name="Goker M."/>
            <person name="Bristow J."/>
            <person name="Eisen J.A."/>
            <person name="Markowitz V."/>
            <person name="Hugenholtz P."/>
            <person name="Woyke T."/>
            <person name="Klenk H.P."/>
            <person name="Kyrpides N.C."/>
        </authorList>
    </citation>
    <scope>NUCLEOTIDE SEQUENCE</scope>
    <source>
        <strain evidence="4">ATCC 700263 / DSM 8902 / Z-7692</strain>
    </source>
</reference>
<dbReference type="Proteomes" id="UP000007383">
    <property type="component" value="Chromosome"/>
</dbReference>
<dbReference type="InterPro" id="IPR011889">
    <property type="entry name" value="Liste_lipo_26"/>
</dbReference>